<feature type="region of interest" description="Disordered" evidence="1">
    <location>
        <begin position="74"/>
        <end position="141"/>
    </location>
</feature>
<reference evidence="3 4" key="1">
    <citation type="submission" date="2024-06" db="EMBL/GenBank/DDBJ databases">
        <title>Sorghum-associated microbial communities from plants grown in Nebraska, USA.</title>
        <authorList>
            <person name="Schachtman D."/>
        </authorList>
    </citation>
    <scope>NUCLEOTIDE SEQUENCE [LARGE SCALE GENOMIC DNA]</scope>
    <source>
        <strain evidence="3 4">3552</strain>
    </source>
</reference>
<dbReference type="GeneID" id="92752033"/>
<accession>A0ABV2P3Z5</accession>
<dbReference type="EMBL" id="JBEPSN010000002">
    <property type="protein sequence ID" value="MET4539306.1"/>
    <property type="molecule type" value="Genomic_DNA"/>
</dbReference>
<dbReference type="InterPro" id="IPR054246">
    <property type="entry name" value="DUF6973"/>
</dbReference>
<dbReference type="Proteomes" id="UP001549307">
    <property type="component" value="Unassembled WGS sequence"/>
</dbReference>
<name>A0ABV2P3Z5_9MICC</name>
<dbReference type="Pfam" id="PF22322">
    <property type="entry name" value="DUF6973"/>
    <property type="match status" value="1"/>
</dbReference>
<sequence length="338" mass="35808">MPFYGADVDQLKALSKALANGASLLTSRARELDSVIGQGLTGQGGGWQGQDAKRFAADWQGRLRPLLERTTRGLEEASQSVLTNADQQSSASTEGSGGSGSGSSGSGGSGSGSGGSGSSGNSGDDTTKTAANPNPDQPTPQEILDKYQVSDAETTNWPGDWDPLRFVVDQREVTEKEAELLNGLGPFEMNAFKGIHDDAFSTADDRFPSADRNDDQNDAFRHAYWNALMVKEFGADWAEDYATAHEQLPGNPAPREAMDLYNNEVGRNVAIANPDASAEELADLIEEAVNNGDTVVVGQDLLPHPSNEVPMDQTGDANNAEPAPGEDPEFNDESRTTS</sequence>
<dbReference type="InterPro" id="IPR036689">
    <property type="entry name" value="ESAT-6-like_sf"/>
</dbReference>
<proteinExistence type="predicted"/>
<feature type="region of interest" description="Disordered" evidence="1">
    <location>
        <begin position="297"/>
        <end position="338"/>
    </location>
</feature>
<evidence type="ECO:0000313" key="3">
    <source>
        <dbReference type="EMBL" id="MET4539306.1"/>
    </source>
</evidence>
<feature type="domain" description="DUF6973" evidence="2">
    <location>
        <begin position="186"/>
        <end position="292"/>
    </location>
</feature>
<dbReference type="RefSeq" id="WP_354227427.1">
    <property type="nucleotide sequence ID" value="NZ_JBEPSN010000002.1"/>
</dbReference>
<dbReference type="Gene3D" id="1.10.287.1060">
    <property type="entry name" value="ESAT-6-like"/>
    <property type="match status" value="1"/>
</dbReference>
<dbReference type="SUPFAM" id="SSF140453">
    <property type="entry name" value="EsxAB dimer-like"/>
    <property type="match status" value="1"/>
</dbReference>
<gene>
    <name evidence="3" type="ORF">ABIE37_001078</name>
</gene>
<organism evidence="3 4">
    <name type="scientific">Arthrobacter bambusae</name>
    <dbReference type="NCBI Taxonomy" id="1338426"/>
    <lineage>
        <taxon>Bacteria</taxon>
        <taxon>Bacillati</taxon>
        <taxon>Actinomycetota</taxon>
        <taxon>Actinomycetes</taxon>
        <taxon>Micrococcales</taxon>
        <taxon>Micrococcaceae</taxon>
        <taxon>Arthrobacter</taxon>
    </lineage>
</organism>
<evidence type="ECO:0000313" key="4">
    <source>
        <dbReference type="Proteomes" id="UP001549307"/>
    </source>
</evidence>
<feature type="compositionally biased region" description="Gly residues" evidence="1">
    <location>
        <begin position="95"/>
        <end position="120"/>
    </location>
</feature>
<keyword evidence="4" id="KW-1185">Reference proteome</keyword>
<evidence type="ECO:0000259" key="2">
    <source>
        <dbReference type="Pfam" id="PF22322"/>
    </source>
</evidence>
<protein>
    <recommendedName>
        <fullName evidence="2">DUF6973 domain-containing protein</fullName>
    </recommendedName>
</protein>
<comment type="caution">
    <text evidence="3">The sequence shown here is derived from an EMBL/GenBank/DDBJ whole genome shotgun (WGS) entry which is preliminary data.</text>
</comment>
<feature type="compositionally biased region" description="Polar residues" evidence="1">
    <location>
        <begin position="77"/>
        <end position="88"/>
    </location>
</feature>
<evidence type="ECO:0000256" key="1">
    <source>
        <dbReference type="SAM" id="MobiDB-lite"/>
    </source>
</evidence>